<dbReference type="GO" id="GO:0000272">
    <property type="term" value="P:polysaccharide catabolic process"/>
    <property type="evidence" value="ECO:0007669"/>
    <property type="project" value="TreeGrafter"/>
</dbReference>
<keyword evidence="7" id="KW-0326">Glycosidase</keyword>
<keyword evidence="6" id="KW-0119">Carbohydrate metabolism</keyword>
<evidence type="ECO:0000256" key="7">
    <source>
        <dbReference type="ARBA" id="ARBA00023295"/>
    </source>
</evidence>
<organism evidence="10 11">
    <name type="scientific">Asticcacaulis taihuensis</name>
    <dbReference type="NCBI Taxonomy" id="260084"/>
    <lineage>
        <taxon>Bacteria</taxon>
        <taxon>Pseudomonadati</taxon>
        <taxon>Pseudomonadota</taxon>
        <taxon>Alphaproteobacteria</taxon>
        <taxon>Caulobacterales</taxon>
        <taxon>Caulobacteraceae</taxon>
        <taxon>Asticcacaulis</taxon>
    </lineage>
</organism>
<dbReference type="GO" id="GO:0046556">
    <property type="term" value="F:alpha-L-arabinofuranosidase activity"/>
    <property type="evidence" value="ECO:0007669"/>
    <property type="project" value="UniProtKB-EC"/>
</dbReference>
<dbReference type="PANTHER" id="PTHR43576">
    <property type="entry name" value="ALPHA-L-ARABINOFURANOSIDASE C-RELATED"/>
    <property type="match status" value="1"/>
</dbReference>
<dbReference type="AlphaFoldDB" id="A0A1G4TFS6"/>
<dbReference type="Proteomes" id="UP000199150">
    <property type="component" value="Unassembled WGS sequence"/>
</dbReference>
<evidence type="ECO:0000256" key="1">
    <source>
        <dbReference type="ARBA" id="ARBA00001462"/>
    </source>
</evidence>
<keyword evidence="8" id="KW-0732">Signal</keyword>
<comment type="subunit">
    <text evidence="3">Homohexamer; trimer of dimers.</text>
</comment>
<feature type="signal peptide" evidence="8">
    <location>
        <begin position="1"/>
        <end position="26"/>
    </location>
</feature>
<evidence type="ECO:0000256" key="6">
    <source>
        <dbReference type="ARBA" id="ARBA00023277"/>
    </source>
</evidence>
<evidence type="ECO:0000313" key="10">
    <source>
        <dbReference type="EMBL" id="SCW80283.1"/>
    </source>
</evidence>
<feature type="domain" description="Alpha-L-arabinofuranosidase C-terminal" evidence="9">
    <location>
        <begin position="324"/>
        <end position="514"/>
    </location>
</feature>
<evidence type="ECO:0000256" key="3">
    <source>
        <dbReference type="ARBA" id="ARBA00011165"/>
    </source>
</evidence>
<protein>
    <recommendedName>
        <fullName evidence="4">non-reducing end alpha-L-arabinofuranosidase</fullName>
        <ecNumber evidence="4">3.2.1.55</ecNumber>
    </recommendedName>
</protein>
<dbReference type="InterPro" id="IPR055235">
    <property type="entry name" value="ASD1_cat"/>
</dbReference>
<reference evidence="11" key="1">
    <citation type="submission" date="2016-10" db="EMBL/GenBank/DDBJ databases">
        <authorList>
            <person name="Varghese N."/>
            <person name="Submissions S."/>
        </authorList>
    </citation>
    <scope>NUCLEOTIDE SEQUENCE [LARGE SCALE GENOMIC DNA]</scope>
    <source>
        <strain evidence="11">CGMCC 1.3431</strain>
    </source>
</reference>
<dbReference type="SUPFAM" id="SSF51011">
    <property type="entry name" value="Glycosyl hydrolase domain"/>
    <property type="match status" value="1"/>
</dbReference>
<keyword evidence="11" id="KW-1185">Reference proteome</keyword>
<comment type="similarity">
    <text evidence="2">Belongs to the glycosyl hydrolase 51 family.</text>
</comment>
<dbReference type="Pfam" id="PF06964">
    <property type="entry name" value="Alpha-L-AF_C"/>
    <property type="match status" value="1"/>
</dbReference>
<dbReference type="Gene3D" id="2.60.40.1180">
    <property type="entry name" value="Golgi alpha-mannosidase II"/>
    <property type="match status" value="1"/>
</dbReference>
<dbReference type="SMART" id="SM00813">
    <property type="entry name" value="Alpha-L-AF_C"/>
    <property type="match status" value="1"/>
</dbReference>
<dbReference type="SUPFAM" id="SSF51445">
    <property type="entry name" value="(Trans)glycosidases"/>
    <property type="match status" value="1"/>
</dbReference>
<evidence type="ECO:0000259" key="9">
    <source>
        <dbReference type="SMART" id="SM00813"/>
    </source>
</evidence>
<gene>
    <name evidence="10" type="ORF">SAMN02927928_3516</name>
</gene>
<dbReference type="STRING" id="260084.SAMN02927928_3516"/>
<comment type="catalytic activity">
    <reaction evidence="1">
        <text>Hydrolysis of terminal non-reducing alpha-L-arabinofuranoside residues in alpha-L-arabinosides.</text>
        <dbReference type="EC" id="3.2.1.55"/>
    </reaction>
</comment>
<dbReference type="EC" id="3.2.1.55" evidence="4"/>
<accession>A0A1G4TFS6</accession>
<dbReference type="Pfam" id="PF22848">
    <property type="entry name" value="ASD1_dom"/>
    <property type="match status" value="1"/>
</dbReference>
<dbReference type="Gene3D" id="3.20.20.80">
    <property type="entry name" value="Glycosidases"/>
    <property type="match status" value="1"/>
</dbReference>
<proteinExistence type="inferred from homology"/>
<dbReference type="InterPro" id="IPR013780">
    <property type="entry name" value="Glyco_hydro_b"/>
</dbReference>
<dbReference type="InterPro" id="IPR010720">
    <property type="entry name" value="Alpha-L-AF_C"/>
</dbReference>
<dbReference type="EMBL" id="FMTS01000008">
    <property type="protein sequence ID" value="SCW80283.1"/>
    <property type="molecule type" value="Genomic_DNA"/>
</dbReference>
<dbReference type="GO" id="GO:0046373">
    <property type="term" value="P:L-arabinose metabolic process"/>
    <property type="evidence" value="ECO:0007669"/>
    <property type="project" value="InterPro"/>
</dbReference>
<dbReference type="RefSeq" id="WP_090650452.1">
    <property type="nucleotide sequence ID" value="NZ_CBCRYE010000002.1"/>
</dbReference>
<sequence length="521" mass="57380">MKIRSLVSTACLSLALAAGAFQAANADTLRADAALKADENGGTISRYIYGQFSEHLGGGIYDGIWVGPDSKIPNVRGIRSDVVAALKDLHVPVVRWPGGCFADEYDWRDGIGPRDQRPVRKNNWWGDAPETNQFGTHEFMDFIDQIGSEAYLSVNVGSSSPKDMREWVEYMTSPGNDTLANERRKNGRDAPWKVAFWGIGNESWGCGGQMRPEYYADEYRRFQAFFHKSATNQGLKIASGANAEQYEWTDTLMKMAGGEMDGISLHYYTLPTGDWNAKGAATGFGTDQWVSTFARTLKMEEIITKHEAIMDKYDPQKRVGLFVDEWGTWYDVEKGTNPGFLYQKNTLRDAVLAAANFNIFHHHVDRVKMTSIAQTINVLQAMILTDKDKIELTPTYYAFKMYVPFQDATALPLTFTAPQYSAGGNTIPAFNASAARGKDGHVYIGIANMDPADNIVLSVDVSGLKVTKVGGQVLTADKMDAANLPGEKALVAPVDYKGGKIKGNQLTLDIPSKSVVVVQLN</sequence>
<evidence type="ECO:0000256" key="5">
    <source>
        <dbReference type="ARBA" id="ARBA00022801"/>
    </source>
</evidence>
<evidence type="ECO:0000256" key="4">
    <source>
        <dbReference type="ARBA" id="ARBA00012670"/>
    </source>
</evidence>
<evidence type="ECO:0000256" key="8">
    <source>
        <dbReference type="SAM" id="SignalP"/>
    </source>
</evidence>
<dbReference type="InterPro" id="IPR017853">
    <property type="entry name" value="GH"/>
</dbReference>
<feature type="chain" id="PRO_5011539693" description="non-reducing end alpha-L-arabinofuranosidase" evidence="8">
    <location>
        <begin position="27"/>
        <end position="521"/>
    </location>
</feature>
<dbReference type="OrthoDB" id="9758333at2"/>
<evidence type="ECO:0000313" key="11">
    <source>
        <dbReference type="Proteomes" id="UP000199150"/>
    </source>
</evidence>
<dbReference type="PANTHER" id="PTHR43576:SF2">
    <property type="entry name" value="INTRACELLULAR EXO-ALPHA-L-ARABINOFURANOSIDASE 2"/>
    <property type="match status" value="1"/>
</dbReference>
<evidence type="ECO:0000256" key="2">
    <source>
        <dbReference type="ARBA" id="ARBA00007186"/>
    </source>
</evidence>
<keyword evidence="5" id="KW-0378">Hydrolase</keyword>
<name>A0A1G4TFS6_9CAUL</name>